<proteinExistence type="predicted"/>
<feature type="region of interest" description="Disordered" evidence="1">
    <location>
        <begin position="262"/>
        <end position="307"/>
    </location>
</feature>
<evidence type="ECO:0000313" key="2">
    <source>
        <dbReference type="EMBL" id="KGQ08038.1"/>
    </source>
</evidence>
<sequence>MYDYESARKEVRRQNVPVTSKWTFQRAKHRMMSEFHWNGHITLTSDDVDESHPLHALWEEAHRNLDQLFRQSDTDAGRTLDMERMKEVYLYIWARCHEAASVYYARGDYKAHLPTRGEVLSLRFALPPHQANGHVTYALNMLAACHALHLFQVGDQDWRARAEASEAAESLKDESDFARMFEANRELSQVIDQNLALWAKNKEDIELCLNKLKTKTSTTGSEQTSEELHARCRVEKKINETLELMQVCQDRLEEAQRRWWEVGEEQESSESIDWQLTNSRGGSEEQNENQEDDACDVLENVKDDMIE</sequence>
<name>A0A0A2VK98_BEABA</name>
<organism evidence="2 3">
    <name type="scientific">Beauveria bassiana D1-5</name>
    <dbReference type="NCBI Taxonomy" id="1245745"/>
    <lineage>
        <taxon>Eukaryota</taxon>
        <taxon>Fungi</taxon>
        <taxon>Dikarya</taxon>
        <taxon>Ascomycota</taxon>
        <taxon>Pezizomycotina</taxon>
        <taxon>Sordariomycetes</taxon>
        <taxon>Hypocreomycetidae</taxon>
        <taxon>Hypocreales</taxon>
        <taxon>Cordycipitaceae</taxon>
        <taxon>Beauveria</taxon>
    </lineage>
</organism>
<accession>A0A0A2VK98</accession>
<reference evidence="2 3" key="1">
    <citation type="submission" date="2012-10" db="EMBL/GenBank/DDBJ databases">
        <title>Genome sequencing and analysis of entomopathogenic fungi Beauveria bassiana D1-5.</title>
        <authorList>
            <person name="Li Q."/>
            <person name="Wang L."/>
            <person name="Zhang Z."/>
            <person name="Wang Q."/>
            <person name="Ren J."/>
            <person name="Wang M."/>
            <person name="Xu W."/>
            <person name="Wang J."/>
            <person name="Lu Y."/>
            <person name="Du Q."/>
            <person name="Sun Z."/>
        </authorList>
    </citation>
    <scope>NUCLEOTIDE SEQUENCE [LARGE SCALE GENOMIC DNA]</scope>
    <source>
        <strain evidence="2 3">D1-5</strain>
    </source>
</reference>
<dbReference type="HOGENOM" id="CLU_906109_0_0_1"/>
<evidence type="ECO:0000313" key="3">
    <source>
        <dbReference type="Proteomes" id="UP000030106"/>
    </source>
</evidence>
<dbReference type="EMBL" id="ANFO01000612">
    <property type="protein sequence ID" value="KGQ08038.1"/>
    <property type="molecule type" value="Genomic_DNA"/>
</dbReference>
<evidence type="ECO:0000256" key="1">
    <source>
        <dbReference type="SAM" id="MobiDB-lite"/>
    </source>
</evidence>
<dbReference type="OrthoDB" id="4865726at2759"/>
<dbReference type="AlphaFoldDB" id="A0A0A2VK98"/>
<protein>
    <submittedName>
        <fullName evidence="2">Uncharacterized protein</fullName>
    </submittedName>
</protein>
<comment type="caution">
    <text evidence="2">The sequence shown here is derived from an EMBL/GenBank/DDBJ whole genome shotgun (WGS) entry which is preliminary data.</text>
</comment>
<feature type="compositionally biased region" description="Acidic residues" evidence="1">
    <location>
        <begin position="285"/>
        <end position="296"/>
    </location>
</feature>
<dbReference type="Proteomes" id="UP000030106">
    <property type="component" value="Unassembled WGS sequence"/>
</dbReference>
<feature type="compositionally biased region" description="Polar residues" evidence="1">
    <location>
        <begin position="271"/>
        <end position="281"/>
    </location>
</feature>
<gene>
    <name evidence="2" type="ORF">BBAD15_g6636</name>
</gene>